<evidence type="ECO:0000313" key="1">
    <source>
        <dbReference type="EMBL" id="OHB15828.1"/>
    </source>
</evidence>
<name>A0A1G2V2H1_9BACT</name>
<dbReference type="EMBL" id="MHWW01000005">
    <property type="protein sequence ID" value="OHB15828.1"/>
    <property type="molecule type" value="Genomic_DNA"/>
</dbReference>
<proteinExistence type="predicted"/>
<dbReference type="Proteomes" id="UP000177697">
    <property type="component" value="Unassembled WGS sequence"/>
</dbReference>
<gene>
    <name evidence="1" type="ORF">A2431_01030</name>
</gene>
<sequence>MTTKKKAKIPCPYRGRTENQSKKFEDRVLPQIKCRKCGTQLEISEPNRFYWSLYHPDKGFVEVKK</sequence>
<evidence type="ECO:0000313" key="2">
    <source>
        <dbReference type="Proteomes" id="UP000177697"/>
    </source>
</evidence>
<reference evidence="1 2" key="1">
    <citation type="journal article" date="2016" name="Nat. Commun.">
        <title>Thousands of microbial genomes shed light on interconnected biogeochemical processes in an aquifer system.</title>
        <authorList>
            <person name="Anantharaman K."/>
            <person name="Brown C.T."/>
            <person name="Hug L.A."/>
            <person name="Sharon I."/>
            <person name="Castelle C.J."/>
            <person name="Probst A.J."/>
            <person name="Thomas B.C."/>
            <person name="Singh A."/>
            <person name="Wilkins M.J."/>
            <person name="Karaoz U."/>
            <person name="Brodie E.L."/>
            <person name="Williams K.H."/>
            <person name="Hubbard S.S."/>
            <person name="Banfield J.F."/>
        </authorList>
    </citation>
    <scope>NUCLEOTIDE SEQUENCE [LARGE SCALE GENOMIC DNA]</scope>
</reference>
<comment type="caution">
    <text evidence="1">The sequence shown here is derived from an EMBL/GenBank/DDBJ whole genome shotgun (WGS) entry which is preliminary data.</text>
</comment>
<organism evidence="1 2">
    <name type="scientific">Candidatus Zambryskibacteria bacterium RIFOXYC1_FULL_39_10</name>
    <dbReference type="NCBI Taxonomy" id="1802779"/>
    <lineage>
        <taxon>Bacteria</taxon>
        <taxon>Candidatus Zambryskiibacteriota</taxon>
    </lineage>
</organism>
<protein>
    <submittedName>
        <fullName evidence="1">Uncharacterized protein</fullName>
    </submittedName>
</protein>
<dbReference type="AlphaFoldDB" id="A0A1G2V2H1"/>
<accession>A0A1G2V2H1</accession>